<feature type="domain" description="HTH gntR-type" evidence="6">
    <location>
        <begin position="26"/>
        <end position="94"/>
    </location>
</feature>
<evidence type="ECO:0000313" key="8">
    <source>
        <dbReference type="Proteomes" id="UP000460435"/>
    </source>
</evidence>
<dbReference type="PANTHER" id="PTHR46577:SF1">
    <property type="entry name" value="HTH-TYPE TRANSCRIPTIONAL REGULATORY PROTEIN GABR"/>
    <property type="match status" value="1"/>
</dbReference>
<dbReference type="InterPro" id="IPR036390">
    <property type="entry name" value="WH_DNA-bd_sf"/>
</dbReference>
<dbReference type="PANTHER" id="PTHR46577">
    <property type="entry name" value="HTH-TYPE TRANSCRIPTIONAL REGULATORY PROTEIN GABR"/>
    <property type="match status" value="1"/>
</dbReference>
<dbReference type="GO" id="GO:0030170">
    <property type="term" value="F:pyridoxal phosphate binding"/>
    <property type="evidence" value="ECO:0007669"/>
    <property type="project" value="InterPro"/>
</dbReference>
<reference evidence="7 8" key="1">
    <citation type="submission" date="2019-11" db="EMBL/GenBank/DDBJ databases">
        <authorList>
            <person name="Li X.-J."/>
            <person name="Feng X.-M."/>
        </authorList>
    </citation>
    <scope>NUCLEOTIDE SEQUENCE [LARGE SCALE GENOMIC DNA]</scope>
    <source>
        <strain evidence="7 8">XMNu-373</strain>
    </source>
</reference>
<dbReference type="Gene3D" id="1.10.10.10">
    <property type="entry name" value="Winged helix-like DNA-binding domain superfamily/Winged helix DNA-binding domain"/>
    <property type="match status" value="1"/>
</dbReference>
<dbReference type="EMBL" id="WLZY01000003">
    <property type="protein sequence ID" value="NDL57773.1"/>
    <property type="molecule type" value="Genomic_DNA"/>
</dbReference>
<dbReference type="InterPro" id="IPR051446">
    <property type="entry name" value="HTH_trans_reg/aminotransferase"/>
</dbReference>
<keyword evidence="7" id="KW-0032">Aminotransferase</keyword>
<dbReference type="InterPro" id="IPR004839">
    <property type="entry name" value="Aminotransferase_I/II_large"/>
</dbReference>
<dbReference type="SUPFAM" id="SSF46785">
    <property type="entry name" value="Winged helix' DNA-binding domain"/>
    <property type="match status" value="1"/>
</dbReference>
<keyword evidence="8" id="KW-1185">Reference proteome</keyword>
<dbReference type="SUPFAM" id="SSF53383">
    <property type="entry name" value="PLP-dependent transferases"/>
    <property type="match status" value="1"/>
</dbReference>
<keyword evidence="3" id="KW-0805">Transcription regulation</keyword>
<dbReference type="SMART" id="SM00345">
    <property type="entry name" value="HTH_GNTR"/>
    <property type="match status" value="1"/>
</dbReference>
<evidence type="ECO:0000313" key="7">
    <source>
        <dbReference type="EMBL" id="NDL57773.1"/>
    </source>
</evidence>
<dbReference type="CDD" id="cd07377">
    <property type="entry name" value="WHTH_GntR"/>
    <property type="match status" value="1"/>
</dbReference>
<dbReference type="Gene3D" id="3.40.640.10">
    <property type="entry name" value="Type I PLP-dependent aspartate aminotransferase-like (Major domain)"/>
    <property type="match status" value="1"/>
</dbReference>
<evidence type="ECO:0000256" key="2">
    <source>
        <dbReference type="ARBA" id="ARBA00022898"/>
    </source>
</evidence>
<dbReference type="InterPro" id="IPR015424">
    <property type="entry name" value="PyrdxlP-dep_Trfase"/>
</dbReference>
<sequence length="433" mass="45830">MQWFTGPVLSDDASRLAALCGEVPDNGKSGWLRARLISAIHNGQLGAGDALPGARDLAASLGVARGTTDAVYSQLAAEGFVRMAPRRRPVVAGAPGIGPAIPAAPTSAAPPRSPSVPDPALFPYRAWSAATRAAMSKLAGADLGYPDPSGHPRLRAVLADWLRRTRGVPAAPDDIHVTGGVSHAMALLAEVLGVRIWAVESPGSPGSTQMMRQLVQVESVRIDDQGLIPDSIPDSAGAVLVTPTHQYPTGALMPAERRRALVDACNEAGRWVIEDDWDSHLAPPNTPSAMQALAPDTVVLLGSLSKVLAPGLRIGWIVAPQGVVSRLREQRERTDLGLSTMVQLTVAELISSGGLDRHIRRVRNVYARRRERLAAHLGSLGELSGMPGGVHTFVRTRSPKPLIAEMTRVGVPTAEVDDEHYRGVVVSVAAFTR</sequence>
<dbReference type="PROSITE" id="PS50949">
    <property type="entry name" value="HTH_GNTR"/>
    <property type="match status" value="1"/>
</dbReference>
<organism evidence="7 8">
    <name type="scientific">Phytoactinopolyspora mesophila</name>
    <dbReference type="NCBI Taxonomy" id="2650750"/>
    <lineage>
        <taxon>Bacteria</taxon>
        <taxon>Bacillati</taxon>
        <taxon>Actinomycetota</taxon>
        <taxon>Actinomycetes</taxon>
        <taxon>Jiangellales</taxon>
        <taxon>Jiangellaceae</taxon>
        <taxon>Phytoactinopolyspora</taxon>
    </lineage>
</organism>
<dbReference type="GO" id="GO:0008483">
    <property type="term" value="F:transaminase activity"/>
    <property type="evidence" value="ECO:0007669"/>
    <property type="project" value="UniProtKB-KW"/>
</dbReference>
<dbReference type="GO" id="GO:0003677">
    <property type="term" value="F:DNA binding"/>
    <property type="evidence" value="ECO:0007669"/>
    <property type="project" value="UniProtKB-KW"/>
</dbReference>
<evidence type="ECO:0000256" key="5">
    <source>
        <dbReference type="ARBA" id="ARBA00023163"/>
    </source>
</evidence>
<name>A0A7K3M376_9ACTN</name>
<keyword evidence="7" id="KW-0808">Transferase</keyword>
<accession>A0A7K3M376</accession>
<comment type="similarity">
    <text evidence="1">In the C-terminal section; belongs to the class-I pyridoxal-phosphate-dependent aminotransferase family.</text>
</comment>
<dbReference type="CDD" id="cd00609">
    <property type="entry name" value="AAT_like"/>
    <property type="match status" value="1"/>
</dbReference>
<comment type="caution">
    <text evidence="7">The sequence shown here is derived from an EMBL/GenBank/DDBJ whole genome shotgun (WGS) entry which is preliminary data.</text>
</comment>
<dbReference type="InterPro" id="IPR000524">
    <property type="entry name" value="Tscrpt_reg_HTH_GntR"/>
</dbReference>
<gene>
    <name evidence="7" type="ORF">F7O44_11870</name>
</gene>
<protein>
    <submittedName>
        <fullName evidence="7">Aminotransferase class I/II-fold pyridoxal phosphate-dependent enzyme</fullName>
    </submittedName>
</protein>
<dbReference type="GO" id="GO:0003700">
    <property type="term" value="F:DNA-binding transcription factor activity"/>
    <property type="evidence" value="ECO:0007669"/>
    <property type="project" value="InterPro"/>
</dbReference>
<keyword evidence="5" id="KW-0804">Transcription</keyword>
<dbReference type="Proteomes" id="UP000460435">
    <property type="component" value="Unassembled WGS sequence"/>
</dbReference>
<keyword evidence="2" id="KW-0663">Pyridoxal phosphate</keyword>
<dbReference type="Pfam" id="PF00392">
    <property type="entry name" value="GntR"/>
    <property type="match status" value="1"/>
</dbReference>
<dbReference type="AlphaFoldDB" id="A0A7K3M376"/>
<proteinExistence type="inferred from homology"/>
<dbReference type="InterPro" id="IPR015421">
    <property type="entry name" value="PyrdxlP-dep_Trfase_major"/>
</dbReference>
<evidence type="ECO:0000256" key="4">
    <source>
        <dbReference type="ARBA" id="ARBA00023125"/>
    </source>
</evidence>
<evidence type="ECO:0000259" key="6">
    <source>
        <dbReference type="PROSITE" id="PS50949"/>
    </source>
</evidence>
<dbReference type="Pfam" id="PF00155">
    <property type="entry name" value="Aminotran_1_2"/>
    <property type="match status" value="1"/>
</dbReference>
<dbReference type="InterPro" id="IPR036388">
    <property type="entry name" value="WH-like_DNA-bd_sf"/>
</dbReference>
<evidence type="ECO:0000256" key="3">
    <source>
        <dbReference type="ARBA" id="ARBA00023015"/>
    </source>
</evidence>
<keyword evidence="4" id="KW-0238">DNA-binding</keyword>
<evidence type="ECO:0000256" key="1">
    <source>
        <dbReference type="ARBA" id="ARBA00005384"/>
    </source>
</evidence>